<dbReference type="PROSITE" id="PS51543">
    <property type="entry name" value="FYRC"/>
    <property type="match status" value="1"/>
</dbReference>
<feature type="region of interest" description="Disordered" evidence="1">
    <location>
        <begin position="165"/>
        <end position="217"/>
    </location>
</feature>
<keyword evidence="3" id="KW-1185">Reference proteome</keyword>
<dbReference type="Gene3D" id="3.30.160.360">
    <property type="match status" value="1"/>
</dbReference>
<dbReference type="Proteomes" id="UP000005408">
    <property type="component" value="Unassembled WGS sequence"/>
</dbReference>
<accession>A0A8W8IGN8</accession>
<dbReference type="AlphaFoldDB" id="A0A8W8IGN8"/>
<reference evidence="2" key="1">
    <citation type="submission" date="2022-08" db="UniProtKB">
        <authorList>
            <consortium name="EnsemblMetazoa"/>
        </authorList>
    </citation>
    <scope>IDENTIFICATION</scope>
    <source>
        <strain evidence="2">05x7-T-G4-1.051#20</strain>
    </source>
</reference>
<dbReference type="InterPro" id="IPR003889">
    <property type="entry name" value="FYrich_C"/>
</dbReference>
<organism evidence="2 3">
    <name type="scientific">Magallana gigas</name>
    <name type="common">Pacific oyster</name>
    <name type="synonym">Crassostrea gigas</name>
    <dbReference type="NCBI Taxonomy" id="29159"/>
    <lineage>
        <taxon>Eukaryota</taxon>
        <taxon>Metazoa</taxon>
        <taxon>Spiralia</taxon>
        <taxon>Lophotrochozoa</taxon>
        <taxon>Mollusca</taxon>
        <taxon>Bivalvia</taxon>
        <taxon>Autobranchia</taxon>
        <taxon>Pteriomorphia</taxon>
        <taxon>Ostreida</taxon>
        <taxon>Ostreoidea</taxon>
        <taxon>Ostreidae</taxon>
        <taxon>Magallana</taxon>
    </lineage>
</organism>
<feature type="compositionally biased region" description="Polar residues" evidence="1">
    <location>
        <begin position="177"/>
        <end position="188"/>
    </location>
</feature>
<proteinExistence type="predicted"/>
<name>A0A8W8IGN8_MAGGI</name>
<evidence type="ECO:0008006" key="4">
    <source>
        <dbReference type="Google" id="ProtNLM"/>
    </source>
</evidence>
<dbReference type="GO" id="GO:0005634">
    <property type="term" value="C:nucleus"/>
    <property type="evidence" value="ECO:0007669"/>
    <property type="project" value="InterPro"/>
</dbReference>
<sequence length="405" mass="44339">MDPNKIFSQNSAFLQQYQADLSKQTSQENVSRHISLLTGKTAQLRNASGTSLLKTSQEGPLVSGAGTSRPQLTQVIKKPQGMTIVKKSPATRVVVGGKATSVTRPAPVNPYYKRWKRLKRVMKDLMFMNASVCDEVIHVEEKIAKAKEERRCLLRKLLHYESLKDGFPPSGKASPADSGNKTQVTAMETNPEPAIIKSKSKKKSTGGGDKKKMGTAPTVSKEIIETIQTKSKKSKSAVTRRVVPPLQLDSMGRPIFPLVIGDLTLHSLGEFEIDADDDEDLVISSHSIGDCHNQLIAMINKSRGMEILEPSGRGADFFGLTHPVIQNLIQSSPGAKRCSNYKWVKFEISKTDTNDSVGTEMLQDPTIGYDAFRVALIKGGIKHQMPFESSGSLRSLLMTKTAGKT</sequence>
<evidence type="ECO:0000256" key="1">
    <source>
        <dbReference type="SAM" id="MobiDB-lite"/>
    </source>
</evidence>
<evidence type="ECO:0000313" key="2">
    <source>
        <dbReference type="EnsemblMetazoa" id="G13825.2:cds"/>
    </source>
</evidence>
<evidence type="ECO:0000313" key="3">
    <source>
        <dbReference type="Proteomes" id="UP000005408"/>
    </source>
</evidence>
<protein>
    <recommendedName>
        <fullName evidence="4">Transforming growth factor beta regulator 1</fullName>
    </recommendedName>
</protein>
<dbReference type="EnsemblMetazoa" id="G13825.2">
    <property type="protein sequence ID" value="G13825.2:cds"/>
    <property type="gene ID" value="G13825"/>
</dbReference>
<dbReference type="Pfam" id="PF05965">
    <property type="entry name" value="FYRC"/>
    <property type="match status" value="1"/>
</dbReference>
<dbReference type="SMART" id="SM00542">
    <property type="entry name" value="FYRC"/>
    <property type="match status" value="1"/>
</dbReference>